<feature type="binding site" evidence="6">
    <location>
        <position position="57"/>
    </location>
    <ligand>
        <name>ATP</name>
        <dbReference type="ChEBI" id="CHEBI:30616"/>
    </ligand>
</feature>
<keyword evidence="1" id="KW-0723">Serine/threonine-protein kinase</keyword>
<organism evidence="8">
    <name type="scientific">Arion vulgaris</name>
    <dbReference type="NCBI Taxonomy" id="1028688"/>
    <lineage>
        <taxon>Eukaryota</taxon>
        <taxon>Metazoa</taxon>
        <taxon>Spiralia</taxon>
        <taxon>Lophotrochozoa</taxon>
        <taxon>Mollusca</taxon>
        <taxon>Gastropoda</taxon>
        <taxon>Heterobranchia</taxon>
        <taxon>Euthyneura</taxon>
        <taxon>Panpulmonata</taxon>
        <taxon>Eupulmonata</taxon>
        <taxon>Stylommatophora</taxon>
        <taxon>Helicina</taxon>
        <taxon>Arionoidea</taxon>
        <taxon>Arionidae</taxon>
        <taxon>Arion</taxon>
    </lineage>
</organism>
<dbReference type="PANTHER" id="PTHR24342:SF12">
    <property type="entry name" value="DEATH-ASSOCIATED PROTEIN KINASE RELATED"/>
    <property type="match status" value="1"/>
</dbReference>
<keyword evidence="3 6" id="KW-0547">Nucleotide-binding</keyword>
<keyword evidence="5 6" id="KW-0067">ATP-binding</keyword>
<reference evidence="8" key="1">
    <citation type="submission" date="2014-12" db="EMBL/GenBank/DDBJ databases">
        <title>Insight into the proteome of Arion vulgaris.</title>
        <authorList>
            <person name="Aradska J."/>
            <person name="Bulat T."/>
            <person name="Smidak R."/>
            <person name="Sarate P."/>
            <person name="Gangsoo J."/>
            <person name="Sialana F."/>
            <person name="Bilban M."/>
            <person name="Lubec G."/>
        </authorList>
    </citation>
    <scope>NUCLEOTIDE SEQUENCE</scope>
    <source>
        <tissue evidence="8">Skin</tissue>
    </source>
</reference>
<proteinExistence type="predicted"/>
<evidence type="ECO:0000256" key="1">
    <source>
        <dbReference type="ARBA" id="ARBA00022527"/>
    </source>
</evidence>
<dbReference type="InterPro" id="IPR017441">
    <property type="entry name" value="Protein_kinase_ATP_BS"/>
</dbReference>
<dbReference type="InterPro" id="IPR011009">
    <property type="entry name" value="Kinase-like_dom_sf"/>
</dbReference>
<dbReference type="PANTHER" id="PTHR24342">
    <property type="entry name" value="SERINE/THREONINE-PROTEIN KINASE 17"/>
    <property type="match status" value="1"/>
</dbReference>
<name>A0A0B6ZIJ9_9EUPU</name>
<evidence type="ECO:0000313" key="8">
    <source>
        <dbReference type="EMBL" id="CEK68424.1"/>
    </source>
</evidence>
<evidence type="ECO:0000256" key="4">
    <source>
        <dbReference type="ARBA" id="ARBA00022777"/>
    </source>
</evidence>
<dbReference type="AlphaFoldDB" id="A0A0B6ZIJ9"/>
<feature type="domain" description="Protein kinase" evidence="7">
    <location>
        <begin position="24"/>
        <end position="96"/>
    </location>
</feature>
<sequence length="96" mass="10910">MNGLSPGKYTPSSQICTDPFSSKYTVQEDIGRGKFAVVRRCVNIKTGEVVAAKIIRKRRKGKSCREEILREVVMLELPWLILDLFLSGKCLRHKQS</sequence>
<dbReference type="GO" id="GO:0035556">
    <property type="term" value="P:intracellular signal transduction"/>
    <property type="evidence" value="ECO:0007669"/>
    <property type="project" value="TreeGrafter"/>
</dbReference>
<dbReference type="EMBL" id="HACG01021559">
    <property type="protein sequence ID" value="CEK68424.1"/>
    <property type="molecule type" value="Transcribed_RNA"/>
</dbReference>
<dbReference type="GO" id="GO:0005634">
    <property type="term" value="C:nucleus"/>
    <property type="evidence" value="ECO:0007669"/>
    <property type="project" value="TreeGrafter"/>
</dbReference>
<dbReference type="Pfam" id="PF00069">
    <property type="entry name" value="Pkinase"/>
    <property type="match status" value="1"/>
</dbReference>
<dbReference type="GO" id="GO:0004674">
    <property type="term" value="F:protein serine/threonine kinase activity"/>
    <property type="evidence" value="ECO:0007669"/>
    <property type="project" value="UniProtKB-KW"/>
</dbReference>
<keyword evidence="2" id="KW-0808">Transferase</keyword>
<gene>
    <name evidence="8" type="primary">ORF66290</name>
</gene>
<dbReference type="PROSITE" id="PS50011">
    <property type="entry name" value="PROTEIN_KINASE_DOM"/>
    <property type="match status" value="1"/>
</dbReference>
<protein>
    <recommendedName>
        <fullName evidence="7">Protein kinase domain-containing protein</fullName>
    </recommendedName>
</protein>
<evidence type="ECO:0000256" key="2">
    <source>
        <dbReference type="ARBA" id="ARBA00022679"/>
    </source>
</evidence>
<dbReference type="SUPFAM" id="SSF56112">
    <property type="entry name" value="Protein kinase-like (PK-like)"/>
    <property type="match status" value="1"/>
</dbReference>
<evidence type="ECO:0000256" key="6">
    <source>
        <dbReference type="PROSITE-ProRule" id="PRU10141"/>
    </source>
</evidence>
<dbReference type="Gene3D" id="3.30.200.20">
    <property type="entry name" value="Phosphorylase Kinase, domain 1"/>
    <property type="match status" value="1"/>
</dbReference>
<dbReference type="InterPro" id="IPR000719">
    <property type="entry name" value="Prot_kinase_dom"/>
</dbReference>
<accession>A0A0B6ZIJ9</accession>
<dbReference type="PROSITE" id="PS00107">
    <property type="entry name" value="PROTEIN_KINASE_ATP"/>
    <property type="match status" value="1"/>
</dbReference>
<dbReference type="GO" id="GO:0043065">
    <property type="term" value="P:positive regulation of apoptotic process"/>
    <property type="evidence" value="ECO:0007669"/>
    <property type="project" value="TreeGrafter"/>
</dbReference>
<dbReference type="GO" id="GO:0005524">
    <property type="term" value="F:ATP binding"/>
    <property type="evidence" value="ECO:0007669"/>
    <property type="project" value="UniProtKB-UniRule"/>
</dbReference>
<evidence type="ECO:0000256" key="3">
    <source>
        <dbReference type="ARBA" id="ARBA00022741"/>
    </source>
</evidence>
<keyword evidence="4" id="KW-0418">Kinase</keyword>
<evidence type="ECO:0000256" key="5">
    <source>
        <dbReference type="ARBA" id="ARBA00022840"/>
    </source>
</evidence>
<evidence type="ECO:0000259" key="7">
    <source>
        <dbReference type="PROSITE" id="PS50011"/>
    </source>
</evidence>